<sequence>MTAFRTVSHHGSLTVVIVGAGAMGREWMRTAHENPDVELVGVADLSEDAARSSLAEVGLAGVATGTDGVDLALALGADALIDVTIPAAHHAVTMKALNAGLPVLGEKPAAATVAEALSLAAAAEATGELFVVSQSRRYNAGLFSLRHLVGSIGRVGLVDVGFYRDPRFGGFREEMAHPLLLDMAIHPFDGARFLLGVEPVSVTCDEFNPVWSPFAGDAAAAVDFRMSDGSRFLYNASWASPGLQTSWNGEWRVSGEAGTVLWNGDDEPVSSVTSGSSVAPVPPGDSIAGSLADFVLALRTGTAPFGEVHENIMSLVMVEAAVIASERGAQVEIDEILTAAHREAIAAEKDAGAAAVLRSWTSVRDALSAGGPAPLTST</sequence>
<dbReference type="InterPro" id="IPR055170">
    <property type="entry name" value="GFO_IDH_MocA-like_dom"/>
</dbReference>
<dbReference type="GO" id="GO:0000166">
    <property type="term" value="F:nucleotide binding"/>
    <property type="evidence" value="ECO:0007669"/>
    <property type="project" value="InterPro"/>
</dbReference>
<evidence type="ECO:0000259" key="3">
    <source>
        <dbReference type="Pfam" id="PF01408"/>
    </source>
</evidence>
<protein>
    <submittedName>
        <fullName evidence="5">Predicted dehydrogenase</fullName>
    </submittedName>
</protein>
<dbReference type="PANTHER" id="PTHR43818">
    <property type="entry name" value="BCDNA.GH03377"/>
    <property type="match status" value="1"/>
</dbReference>
<dbReference type="SUPFAM" id="SSF51735">
    <property type="entry name" value="NAD(P)-binding Rossmann-fold domains"/>
    <property type="match status" value="1"/>
</dbReference>
<dbReference type="AlphaFoldDB" id="A0A1H3M084"/>
<dbReference type="Gene3D" id="3.40.50.720">
    <property type="entry name" value="NAD(P)-binding Rossmann-like Domain"/>
    <property type="match status" value="1"/>
</dbReference>
<dbReference type="Gene3D" id="3.30.360.10">
    <property type="entry name" value="Dihydrodipicolinate Reductase, domain 2"/>
    <property type="match status" value="1"/>
</dbReference>
<keyword evidence="2" id="KW-0520">NAD</keyword>
<reference evidence="5 6" key="1">
    <citation type="submission" date="2016-10" db="EMBL/GenBank/DDBJ databases">
        <authorList>
            <person name="de Groot N.N."/>
        </authorList>
    </citation>
    <scope>NUCLEOTIDE SEQUENCE [LARGE SCALE GENOMIC DNA]</scope>
    <source>
        <strain evidence="5 6">CGMCC 4.3491</strain>
    </source>
</reference>
<evidence type="ECO:0000313" key="6">
    <source>
        <dbReference type="Proteomes" id="UP000198891"/>
    </source>
</evidence>
<feature type="domain" description="GFO/IDH/MocA-like oxidoreductase" evidence="4">
    <location>
        <begin position="150"/>
        <end position="260"/>
    </location>
</feature>
<evidence type="ECO:0000313" key="5">
    <source>
        <dbReference type="EMBL" id="SDY69976.1"/>
    </source>
</evidence>
<dbReference type="EMBL" id="FNPZ01000001">
    <property type="protein sequence ID" value="SDY69976.1"/>
    <property type="molecule type" value="Genomic_DNA"/>
</dbReference>
<keyword evidence="6" id="KW-1185">Reference proteome</keyword>
<accession>A0A1H3M084</accession>
<dbReference type="InterPro" id="IPR036291">
    <property type="entry name" value="NAD(P)-bd_dom_sf"/>
</dbReference>
<dbReference type="Pfam" id="PF01408">
    <property type="entry name" value="GFO_IDH_MocA"/>
    <property type="match status" value="1"/>
</dbReference>
<dbReference type="InterPro" id="IPR050463">
    <property type="entry name" value="Gfo/Idh/MocA_oxidrdct_glycsds"/>
</dbReference>
<evidence type="ECO:0000259" key="4">
    <source>
        <dbReference type="Pfam" id="PF22725"/>
    </source>
</evidence>
<dbReference type="RefSeq" id="WP_092550132.1">
    <property type="nucleotide sequence ID" value="NZ_FNPZ01000001.1"/>
</dbReference>
<dbReference type="Proteomes" id="UP000198891">
    <property type="component" value="Unassembled WGS sequence"/>
</dbReference>
<evidence type="ECO:0000256" key="2">
    <source>
        <dbReference type="ARBA" id="ARBA00023027"/>
    </source>
</evidence>
<name>A0A1H3M084_9MICO</name>
<dbReference type="OrthoDB" id="9800252at2"/>
<gene>
    <name evidence="5" type="ORF">SAMN05216554_1211</name>
</gene>
<evidence type="ECO:0000256" key="1">
    <source>
        <dbReference type="ARBA" id="ARBA00023002"/>
    </source>
</evidence>
<dbReference type="SUPFAM" id="SSF55347">
    <property type="entry name" value="Glyceraldehyde-3-phosphate dehydrogenase-like, C-terminal domain"/>
    <property type="match status" value="1"/>
</dbReference>
<keyword evidence="1" id="KW-0560">Oxidoreductase</keyword>
<dbReference type="STRING" id="381665.SAMN05216554_1211"/>
<proteinExistence type="predicted"/>
<dbReference type="PANTHER" id="PTHR43818:SF11">
    <property type="entry name" value="BCDNA.GH03377"/>
    <property type="match status" value="1"/>
</dbReference>
<dbReference type="GO" id="GO:0016491">
    <property type="term" value="F:oxidoreductase activity"/>
    <property type="evidence" value="ECO:0007669"/>
    <property type="project" value="UniProtKB-KW"/>
</dbReference>
<feature type="domain" description="Gfo/Idh/MocA-like oxidoreductase N-terminal" evidence="3">
    <location>
        <begin position="14"/>
        <end position="132"/>
    </location>
</feature>
<organism evidence="5 6">
    <name type="scientific">Herbiconiux ginsengi</name>
    <dbReference type="NCBI Taxonomy" id="381665"/>
    <lineage>
        <taxon>Bacteria</taxon>
        <taxon>Bacillati</taxon>
        <taxon>Actinomycetota</taxon>
        <taxon>Actinomycetes</taxon>
        <taxon>Micrococcales</taxon>
        <taxon>Microbacteriaceae</taxon>
        <taxon>Herbiconiux</taxon>
    </lineage>
</organism>
<dbReference type="Pfam" id="PF22725">
    <property type="entry name" value="GFO_IDH_MocA_C3"/>
    <property type="match status" value="1"/>
</dbReference>
<dbReference type="InterPro" id="IPR000683">
    <property type="entry name" value="Gfo/Idh/MocA-like_OxRdtase_N"/>
</dbReference>